<accession>A0A3L7JDT6</accession>
<sequence>MSVFGVAFLEQRFGKSMSVLLEICKNGIALYFWQFQVLSARVDVPARCVTQTGQNRRAFCH</sequence>
<organism evidence="1 2">
    <name type="scientific">Notoacmeibacter ruber</name>
    <dbReference type="NCBI Taxonomy" id="2670375"/>
    <lineage>
        <taxon>Bacteria</taxon>
        <taxon>Pseudomonadati</taxon>
        <taxon>Pseudomonadota</taxon>
        <taxon>Alphaproteobacteria</taxon>
        <taxon>Hyphomicrobiales</taxon>
        <taxon>Notoacmeibacteraceae</taxon>
        <taxon>Notoacmeibacter</taxon>
    </lineage>
</organism>
<proteinExistence type="predicted"/>
<reference evidence="1 2" key="1">
    <citation type="submission" date="2018-10" db="EMBL/GenBank/DDBJ databases">
        <title>Notoacmeibacter sp. M2BS9Y-3-1, whole genome shotgun sequence.</title>
        <authorList>
            <person name="Tuo L."/>
        </authorList>
    </citation>
    <scope>NUCLEOTIDE SEQUENCE [LARGE SCALE GENOMIC DNA]</scope>
    <source>
        <strain evidence="1 2">M2BS9Y-3-1</strain>
    </source>
</reference>
<gene>
    <name evidence="1" type="ORF">D8780_09930</name>
</gene>
<comment type="caution">
    <text evidence="1">The sequence shown here is derived from an EMBL/GenBank/DDBJ whole genome shotgun (WGS) entry which is preliminary data.</text>
</comment>
<protein>
    <submittedName>
        <fullName evidence="1">Uncharacterized protein</fullName>
    </submittedName>
</protein>
<dbReference type="EMBL" id="RCWN01000001">
    <property type="protein sequence ID" value="RLQ88479.1"/>
    <property type="molecule type" value="Genomic_DNA"/>
</dbReference>
<dbReference type="Proteomes" id="UP000281094">
    <property type="component" value="Unassembled WGS sequence"/>
</dbReference>
<dbReference type="AlphaFoldDB" id="A0A3L7JDT6"/>
<evidence type="ECO:0000313" key="2">
    <source>
        <dbReference type="Proteomes" id="UP000281094"/>
    </source>
</evidence>
<name>A0A3L7JDT6_9HYPH</name>
<keyword evidence="2" id="KW-1185">Reference proteome</keyword>
<evidence type="ECO:0000313" key="1">
    <source>
        <dbReference type="EMBL" id="RLQ88479.1"/>
    </source>
</evidence>